<dbReference type="EMBL" id="CATNWA010012803">
    <property type="protein sequence ID" value="CAI9564103.1"/>
    <property type="molecule type" value="Genomic_DNA"/>
</dbReference>
<keyword evidence="2" id="KW-1185">Reference proteome</keyword>
<gene>
    <name evidence="1" type="ORF">SPARVUS_LOCUS5844795</name>
</gene>
<accession>A0ABN9CVX2</accession>
<name>A0ABN9CVX2_9NEOB</name>
<proteinExistence type="predicted"/>
<evidence type="ECO:0000313" key="1">
    <source>
        <dbReference type="EMBL" id="CAI9564103.1"/>
    </source>
</evidence>
<organism evidence="1 2">
    <name type="scientific">Staurois parvus</name>
    <dbReference type="NCBI Taxonomy" id="386267"/>
    <lineage>
        <taxon>Eukaryota</taxon>
        <taxon>Metazoa</taxon>
        <taxon>Chordata</taxon>
        <taxon>Craniata</taxon>
        <taxon>Vertebrata</taxon>
        <taxon>Euteleostomi</taxon>
        <taxon>Amphibia</taxon>
        <taxon>Batrachia</taxon>
        <taxon>Anura</taxon>
        <taxon>Neobatrachia</taxon>
        <taxon>Ranoidea</taxon>
        <taxon>Ranidae</taxon>
        <taxon>Staurois</taxon>
    </lineage>
</organism>
<protein>
    <submittedName>
        <fullName evidence="1">Uncharacterized protein</fullName>
    </submittedName>
</protein>
<comment type="caution">
    <text evidence="1">The sequence shown here is derived from an EMBL/GenBank/DDBJ whole genome shotgun (WGS) entry which is preliminary data.</text>
</comment>
<dbReference type="Proteomes" id="UP001162483">
    <property type="component" value="Unassembled WGS sequence"/>
</dbReference>
<feature type="non-terminal residue" evidence="1">
    <location>
        <position position="33"/>
    </location>
</feature>
<evidence type="ECO:0000313" key="2">
    <source>
        <dbReference type="Proteomes" id="UP001162483"/>
    </source>
</evidence>
<sequence length="33" mass="3536">MSCQSAPGCGKHAEEQAHCPFCRSSGLLQMCHT</sequence>
<reference evidence="1" key="1">
    <citation type="submission" date="2023-05" db="EMBL/GenBank/DDBJ databases">
        <authorList>
            <person name="Stuckert A."/>
        </authorList>
    </citation>
    <scope>NUCLEOTIDE SEQUENCE</scope>
</reference>